<sequence>MRGLDDENVLLSLFLSHGDGIISATIFIGGPPVIGIRALLFRLNSYGSGYLWIRLDLLVDFVIASKRYMDVIQSNFLLEGFPITISVCTMI</sequence>
<evidence type="ECO:0000256" key="1">
    <source>
        <dbReference type="SAM" id="Phobius"/>
    </source>
</evidence>
<evidence type="ECO:0000313" key="2">
    <source>
        <dbReference type="EMBL" id="KAG5625915.1"/>
    </source>
</evidence>
<keyword evidence="1" id="KW-0472">Membrane</keyword>
<keyword evidence="3" id="KW-1185">Reference proteome</keyword>
<organism evidence="2 3">
    <name type="scientific">Solanum commersonii</name>
    <name type="common">Commerson's wild potato</name>
    <name type="synonym">Commerson's nightshade</name>
    <dbReference type="NCBI Taxonomy" id="4109"/>
    <lineage>
        <taxon>Eukaryota</taxon>
        <taxon>Viridiplantae</taxon>
        <taxon>Streptophyta</taxon>
        <taxon>Embryophyta</taxon>
        <taxon>Tracheophyta</taxon>
        <taxon>Spermatophyta</taxon>
        <taxon>Magnoliopsida</taxon>
        <taxon>eudicotyledons</taxon>
        <taxon>Gunneridae</taxon>
        <taxon>Pentapetalae</taxon>
        <taxon>asterids</taxon>
        <taxon>lamiids</taxon>
        <taxon>Solanales</taxon>
        <taxon>Solanaceae</taxon>
        <taxon>Solanoideae</taxon>
        <taxon>Solaneae</taxon>
        <taxon>Solanum</taxon>
    </lineage>
</organism>
<name>A0A9J6ANS5_SOLCO</name>
<comment type="caution">
    <text evidence="2">The sequence shown here is derived from an EMBL/GenBank/DDBJ whole genome shotgun (WGS) entry which is preliminary data.</text>
</comment>
<dbReference type="AlphaFoldDB" id="A0A9J6ANS5"/>
<dbReference type="EMBL" id="JACXVP010000002">
    <property type="protein sequence ID" value="KAG5625915.1"/>
    <property type="molecule type" value="Genomic_DNA"/>
</dbReference>
<gene>
    <name evidence="2" type="ORF">H5410_011133</name>
</gene>
<keyword evidence="1" id="KW-1133">Transmembrane helix</keyword>
<feature type="transmembrane region" description="Helical" evidence="1">
    <location>
        <begin position="20"/>
        <end position="40"/>
    </location>
</feature>
<reference evidence="2 3" key="1">
    <citation type="submission" date="2020-09" db="EMBL/GenBank/DDBJ databases">
        <title>De no assembly of potato wild relative species, Solanum commersonii.</title>
        <authorList>
            <person name="Cho K."/>
        </authorList>
    </citation>
    <scope>NUCLEOTIDE SEQUENCE [LARGE SCALE GENOMIC DNA]</scope>
    <source>
        <strain evidence="2">LZ3.2</strain>
        <tissue evidence="2">Leaf</tissue>
    </source>
</reference>
<protein>
    <recommendedName>
        <fullName evidence="4">Transmembrane protein</fullName>
    </recommendedName>
</protein>
<keyword evidence="1" id="KW-0812">Transmembrane</keyword>
<evidence type="ECO:0008006" key="4">
    <source>
        <dbReference type="Google" id="ProtNLM"/>
    </source>
</evidence>
<proteinExistence type="predicted"/>
<evidence type="ECO:0000313" key="3">
    <source>
        <dbReference type="Proteomes" id="UP000824120"/>
    </source>
</evidence>
<accession>A0A9J6ANS5</accession>
<dbReference type="Proteomes" id="UP000824120">
    <property type="component" value="Chromosome 2"/>
</dbReference>